<proteinExistence type="inferred from homology"/>
<dbReference type="PANTHER" id="PTHR21040:SF8">
    <property type="entry name" value="BCDNA.GH04120"/>
    <property type="match status" value="1"/>
</dbReference>
<organism evidence="8 9">
    <name type="scientific">Oikopleura dioica</name>
    <name type="common">Tunicate</name>
    <dbReference type="NCBI Taxonomy" id="34765"/>
    <lineage>
        <taxon>Eukaryota</taxon>
        <taxon>Metazoa</taxon>
        <taxon>Chordata</taxon>
        <taxon>Tunicata</taxon>
        <taxon>Appendicularia</taxon>
        <taxon>Copelata</taxon>
        <taxon>Oikopleuridae</taxon>
        <taxon>Oikopleura</taxon>
    </lineage>
</organism>
<dbReference type="SUPFAM" id="SSF51445">
    <property type="entry name" value="(Trans)glycosidases"/>
    <property type="match status" value="1"/>
</dbReference>
<evidence type="ECO:0000256" key="3">
    <source>
        <dbReference type="ARBA" id="ARBA00012663"/>
    </source>
</evidence>
<evidence type="ECO:0000256" key="4">
    <source>
        <dbReference type="ARBA" id="ARBA00022801"/>
    </source>
</evidence>
<keyword evidence="6" id="KW-0812">Transmembrane</keyword>
<protein>
    <recommendedName>
        <fullName evidence="3">beta-N-acetylhexosaminidase</fullName>
        <ecNumber evidence="3">3.2.1.52</ecNumber>
    </recommendedName>
</protein>
<sequence length="658" mass="74866">MGTVNLYTIRQFFFGIVITAIAMTLFTYNWLEKYFEQKNRLNEATIEELEFIGHIPQPEYAIPKLPDLSPIETNKGPDHVLYPDQPSAEEQLKELEELSNQQNSQPVNDLSWDEIKAKADQKRGELSFENEEEALPASWEMEQNPEEAVVPKPKSPQDLSFEKQKDTDLSFDIINEVISKPQNFDPLNSERLVHIDLKGAPMKPSYLEELFAKIAEWGATGLIIEYEDSFPFSGDFEKIKSKQFSYSVDDIKRINTAASNNNLTVIPYISLFDDLDFLLKDQSFKKYREMSHFSEMISPLHEGSEIIAAQLAEQVAELHPNSKFIHIGAREPEMLGWSLLAKQWMHRHEKSPQELYLDYVARLVDQVKSRTHKNVIIWGNILMTVPQEALALSGVHKNVYIMMESYKDKNLDFDDLALPDFGRLFPGVFLAGSFKGTAHSSRSIPNIMEHVKNINEILNLAKTVSQKRVPVKGTVIMGNSRSHHSSSLSELLPVCIPSMISCLIGMKAGEISTLTTYNAAKAIGLRGGALPDMSWPRPLPPVGGEFPGSKAWLAVQNLENQLYDARRVLEGKNIKLYLTEYHTKETIADVMPIKDIKLAVTVQLTQIEKHKKAIEENLQDIYYYDTIAEFLEEHLEPVKRELSSLNSQVQDILNTDQR</sequence>
<dbReference type="EMBL" id="OU015566">
    <property type="protein sequence ID" value="CAG5107453.1"/>
    <property type="molecule type" value="Genomic_DNA"/>
</dbReference>
<evidence type="ECO:0000256" key="5">
    <source>
        <dbReference type="SAM" id="MobiDB-lite"/>
    </source>
</evidence>
<evidence type="ECO:0000256" key="1">
    <source>
        <dbReference type="ARBA" id="ARBA00001231"/>
    </source>
</evidence>
<keyword evidence="9" id="KW-1185">Reference proteome</keyword>
<dbReference type="Gene3D" id="3.20.20.80">
    <property type="entry name" value="Glycosidases"/>
    <property type="match status" value="1"/>
</dbReference>
<dbReference type="InterPro" id="IPR038901">
    <property type="entry name" value="HEXDC-like"/>
</dbReference>
<dbReference type="InterPro" id="IPR017853">
    <property type="entry name" value="GH"/>
</dbReference>
<evidence type="ECO:0000313" key="9">
    <source>
        <dbReference type="Proteomes" id="UP001158576"/>
    </source>
</evidence>
<feature type="region of interest" description="Disordered" evidence="5">
    <location>
        <begin position="141"/>
        <end position="160"/>
    </location>
</feature>
<keyword evidence="6" id="KW-1133">Transmembrane helix</keyword>
<comment type="similarity">
    <text evidence="2">Belongs to the glycosyl hydrolase 20 family.</text>
</comment>
<evidence type="ECO:0000259" key="7">
    <source>
        <dbReference type="Pfam" id="PF00728"/>
    </source>
</evidence>
<dbReference type="EC" id="3.2.1.52" evidence="3"/>
<evidence type="ECO:0000256" key="6">
    <source>
        <dbReference type="SAM" id="Phobius"/>
    </source>
</evidence>
<comment type="catalytic activity">
    <reaction evidence="1">
        <text>Hydrolysis of terminal non-reducing N-acetyl-D-hexosamine residues in N-acetyl-beta-D-hexosaminides.</text>
        <dbReference type="EC" id="3.2.1.52"/>
    </reaction>
</comment>
<dbReference type="InterPro" id="IPR015883">
    <property type="entry name" value="Glyco_hydro_20_cat"/>
</dbReference>
<gene>
    <name evidence="8" type="ORF">OKIOD_LOCUS12095</name>
</gene>
<accession>A0ABN7T0L7</accession>
<keyword evidence="6" id="KW-0472">Membrane</keyword>
<feature type="domain" description="Glycoside hydrolase family 20 catalytic" evidence="7">
    <location>
        <begin position="245"/>
        <end position="386"/>
    </location>
</feature>
<reference evidence="8 9" key="1">
    <citation type="submission" date="2021-04" db="EMBL/GenBank/DDBJ databases">
        <authorList>
            <person name="Bliznina A."/>
        </authorList>
    </citation>
    <scope>NUCLEOTIDE SEQUENCE [LARGE SCALE GENOMIC DNA]</scope>
</reference>
<dbReference type="Proteomes" id="UP001158576">
    <property type="component" value="Chromosome 1"/>
</dbReference>
<evidence type="ECO:0000313" key="8">
    <source>
        <dbReference type="EMBL" id="CAG5107453.1"/>
    </source>
</evidence>
<keyword evidence="4" id="KW-0378">Hydrolase</keyword>
<dbReference type="Pfam" id="PF00728">
    <property type="entry name" value="Glyco_hydro_20"/>
    <property type="match status" value="1"/>
</dbReference>
<dbReference type="PANTHER" id="PTHR21040">
    <property type="entry name" value="BCDNA.GH04120"/>
    <property type="match status" value="1"/>
</dbReference>
<feature type="transmembrane region" description="Helical" evidence="6">
    <location>
        <begin position="12"/>
        <end position="31"/>
    </location>
</feature>
<evidence type="ECO:0000256" key="2">
    <source>
        <dbReference type="ARBA" id="ARBA00006285"/>
    </source>
</evidence>
<name>A0ABN7T0L7_OIKDI</name>